<gene>
    <name evidence="2" type="ORF">ECPE_LOCUS427</name>
</gene>
<evidence type="ECO:0000313" key="2">
    <source>
        <dbReference type="EMBL" id="VDP22509.1"/>
    </source>
</evidence>
<feature type="region of interest" description="Disordered" evidence="1">
    <location>
        <begin position="99"/>
        <end position="123"/>
    </location>
</feature>
<evidence type="ECO:0000313" key="3">
    <source>
        <dbReference type="Proteomes" id="UP000272942"/>
    </source>
</evidence>
<evidence type="ECO:0000256" key="1">
    <source>
        <dbReference type="SAM" id="MobiDB-lite"/>
    </source>
</evidence>
<name>A0A183A0E2_9TREM</name>
<reference evidence="2 3" key="2">
    <citation type="submission" date="2018-11" db="EMBL/GenBank/DDBJ databases">
        <authorList>
            <consortium name="Pathogen Informatics"/>
        </authorList>
    </citation>
    <scope>NUCLEOTIDE SEQUENCE [LARGE SCALE GENOMIC DNA]</scope>
    <source>
        <strain evidence="2 3">Egypt</strain>
    </source>
</reference>
<dbReference type="EMBL" id="UZAN01001382">
    <property type="protein sequence ID" value="VDP22509.1"/>
    <property type="molecule type" value="Genomic_DNA"/>
</dbReference>
<proteinExistence type="predicted"/>
<dbReference type="AlphaFoldDB" id="A0A183A0E2"/>
<dbReference type="OrthoDB" id="9979246at2759"/>
<sequence>MCSFLVLFIKTNQKQLNEFEKSKEHLKLRERLFARFGPWPDDKRATDAAELKEHLAAQEYFLEHKVYPGEESLENADQKTPGKLNTGFYTVHTNHGPRDLGDFVLSRSSPPEAPDASGEPKTT</sequence>
<dbReference type="Proteomes" id="UP000272942">
    <property type="component" value="Unassembled WGS sequence"/>
</dbReference>
<organism evidence="4">
    <name type="scientific">Echinostoma caproni</name>
    <dbReference type="NCBI Taxonomy" id="27848"/>
    <lineage>
        <taxon>Eukaryota</taxon>
        <taxon>Metazoa</taxon>
        <taxon>Spiralia</taxon>
        <taxon>Lophotrochozoa</taxon>
        <taxon>Platyhelminthes</taxon>
        <taxon>Trematoda</taxon>
        <taxon>Digenea</taxon>
        <taxon>Plagiorchiida</taxon>
        <taxon>Echinostomata</taxon>
        <taxon>Echinostomatoidea</taxon>
        <taxon>Echinostomatidae</taxon>
        <taxon>Echinostoma</taxon>
    </lineage>
</organism>
<reference evidence="4" key="1">
    <citation type="submission" date="2016-06" db="UniProtKB">
        <authorList>
            <consortium name="WormBaseParasite"/>
        </authorList>
    </citation>
    <scope>IDENTIFICATION</scope>
</reference>
<protein>
    <submittedName>
        <fullName evidence="4">NADH dehydrogenase [ubiquinone] 1 beta subcomplex subunit 9</fullName>
    </submittedName>
</protein>
<accession>A0A183A0E2</accession>
<evidence type="ECO:0000313" key="4">
    <source>
        <dbReference type="WBParaSite" id="ECPE_0000042701-mRNA-1"/>
    </source>
</evidence>
<keyword evidence="3" id="KW-1185">Reference proteome</keyword>
<dbReference type="WBParaSite" id="ECPE_0000042701-mRNA-1">
    <property type="protein sequence ID" value="ECPE_0000042701-mRNA-1"/>
    <property type="gene ID" value="ECPE_0000042701"/>
</dbReference>